<keyword evidence="5" id="KW-1185">Reference proteome</keyword>
<reference evidence="5" key="2">
    <citation type="submission" date="2010-04" db="EMBL/GenBank/DDBJ databases">
        <authorList>
            <person name="Buell R."/>
            <person name="Hamilton J."/>
            <person name="Hostetler J."/>
        </authorList>
    </citation>
    <scope>NUCLEOTIDE SEQUENCE [LARGE SCALE GENOMIC DNA]</scope>
    <source>
        <strain evidence="5">DAOM:BR144</strain>
    </source>
</reference>
<feature type="domain" description="KATNIP" evidence="3">
    <location>
        <begin position="103"/>
        <end position="157"/>
    </location>
</feature>
<dbReference type="HOGENOM" id="CLU_1664239_0_0_1"/>
<evidence type="ECO:0000256" key="1">
    <source>
        <dbReference type="SAM" id="Coils"/>
    </source>
</evidence>
<reference evidence="5" key="1">
    <citation type="journal article" date="2010" name="Genome Biol.">
        <title>Genome sequence of the necrotrophic plant pathogen Pythium ultimum reveals original pathogenicity mechanisms and effector repertoire.</title>
        <authorList>
            <person name="Levesque C.A."/>
            <person name="Brouwer H."/>
            <person name="Cano L."/>
            <person name="Hamilton J.P."/>
            <person name="Holt C."/>
            <person name="Huitema E."/>
            <person name="Raffaele S."/>
            <person name="Robideau G.P."/>
            <person name="Thines M."/>
            <person name="Win J."/>
            <person name="Zerillo M.M."/>
            <person name="Beakes G.W."/>
            <person name="Boore J.L."/>
            <person name="Busam D."/>
            <person name="Dumas B."/>
            <person name="Ferriera S."/>
            <person name="Fuerstenberg S.I."/>
            <person name="Gachon C.M."/>
            <person name="Gaulin E."/>
            <person name="Govers F."/>
            <person name="Grenville-Briggs L."/>
            <person name="Horner N."/>
            <person name="Hostetler J."/>
            <person name="Jiang R.H."/>
            <person name="Johnson J."/>
            <person name="Krajaejun T."/>
            <person name="Lin H."/>
            <person name="Meijer H.J."/>
            <person name="Moore B."/>
            <person name="Morris P."/>
            <person name="Phuntmart V."/>
            <person name="Puiu D."/>
            <person name="Shetty J."/>
            <person name="Stajich J.E."/>
            <person name="Tripathy S."/>
            <person name="Wawra S."/>
            <person name="van West P."/>
            <person name="Whitty B.R."/>
            <person name="Coutinho P.M."/>
            <person name="Henrissat B."/>
            <person name="Martin F."/>
            <person name="Thomas P.D."/>
            <person name="Tyler B.M."/>
            <person name="De Vries R.P."/>
            <person name="Kamoun S."/>
            <person name="Yandell M."/>
            <person name="Tisserat N."/>
            <person name="Buell C.R."/>
        </authorList>
    </citation>
    <scope>NUCLEOTIDE SEQUENCE</scope>
    <source>
        <strain evidence="5">DAOM:BR144</strain>
    </source>
</reference>
<dbReference type="InterPro" id="IPR027859">
    <property type="entry name" value="KATNIP_dom"/>
</dbReference>
<evidence type="ECO:0000256" key="2">
    <source>
        <dbReference type="SAM" id="MobiDB-lite"/>
    </source>
</evidence>
<sequence length="159" mass="17730">MAERKRWDKHSDFHPSALGGNGSAVDAAGPTAANDPVLEKQRQYIKMLEERNRLKKKLAAASKTQKEKDVLQEREEAFVTTFNVPKSAAALFIASPPRLDAQMPATWGHLNYIDLTQLDMLVGKDGVPYPLDLSQVDTTPRDLESLSYHGDPQPFDKAR</sequence>
<evidence type="ECO:0000313" key="5">
    <source>
        <dbReference type="Proteomes" id="UP000019132"/>
    </source>
</evidence>
<dbReference type="EMBL" id="GL376628">
    <property type="status" value="NOT_ANNOTATED_CDS"/>
    <property type="molecule type" value="Genomic_DNA"/>
</dbReference>
<dbReference type="InParanoid" id="K3WCS1"/>
<proteinExistence type="predicted"/>
<feature type="compositionally biased region" description="Basic and acidic residues" evidence="2">
    <location>
        <begin position="1"/>
        <end position="13"/>
    </location>
</feature>
<organism evidence="4 5">
    <name type="scientific">Globisporangium ultimum (strain ATCC 200006 / CBS 805.95 / DAOM BR144)</name>
    <name type="common">Pythium ultimum</name>
    <dbReference type="NCBI Taxonomy" id="431595"/>
    <lineage>
        <taxon>Eukaryota</taxon>
        <taxon>Sar</taxon>
        <taxon>Stramenopiles</taxon>
        <taxon>Oomycota</taxon>
        <taxon>Peronosporomycetes</taxon>
        <taxon>Pythiales</taxon>
        <taxon>Pythiaceae</taxon>
        <taxon>Globisporangium</taxon>
    </lineage>
</organism>
<reference evidence="4" key="3">
    <citation type="submission" date="2015-02" db="UniProtKB">
        <authorList>
            <consortium name="EnsemblProtists"/>
        </authorList>
    </citation>
    <scope>IDENTIFICATION</scope>
    <source>
        <strain evidence="4">DAOM BR144</strain>
    </source>
</reference>
<dbReference type="EnsemblProtists" id="PYU1_T002762">
    <property type="protein sequence ID" value="PYU1_T002762"/>
    <property type="gene ID" value="PYU1_G002759"/>
</dbReference>
<dbReference type="AlphaFoldDB" id="K3WCS1"/>
<evidence type="ECO:0000259" key="3">
    <source>
        <dbReference type="Pfam" id="PF14652"/>
    </source>
</evidence>
<accession>K3WCS1</accession>
<evidence type="ECO:0000313" key="4">
    <source>
        <dbReference type="EnsemblProtists" id="PYU1_T002762"/>
    </source>
</evidence>
<dbReference type="Proteomes" id="UP000019132">
    <property type="component" value="Unassembled WGS sequence"/>
</dbReference>
<name>K3WCS1_GLOUD</name>
<protein>
    <recommendedName>
        <fullName evidence="3">KATNIP domain-containing protein</fullName>
    </recommendedName>
</protein>
<dbReference type="VEuPathDB" id="FungiDB:PYU1_G002759"/>
<keyword evidence="1" id="KW-0175">Coiled coil</keyword>
<feature type="coiled-coil region" evidence="1">
    <location>
        <begin position="37"/>
        <end position="74"/>
    </location>
</feature>
<feature type="region of interest" description="Disordered" evidence="2">
    <location>
        <begin position="140"/>
        <end position="159"/>
    </location>
</feature>
<dbReference type="Pfam" id="PF14652">
    <property type="entry name" value="DUF4457"/>
    <property type="match status" value="1"/>
</dbReference>
<feature type="region of interest" description="Disordered" evidence="2">
    <location>
        <begin position="1"/>
        <end position="36"/>
    </location>
</feature>